<dbReference type="EMBL" id="VWNE01000034">
    <property type="protein sequence ID" value="KAA8478250.1"/>
    <property type="molecule type" value="Genomic_DNA"/>
</dbReference>
<feature type="coiled-coil region" evidence="1">
    <location>
        <begin position="386"/>
        <end position="413"/>
    </location>
</feature>
<comment type="caution">
    <text evidence="4">The sequence shown here is derived from an EMBL/GenBank/DDBJ whole genome shotgun (WGS) entry which is preliminary data.</text>
</comment>
<evidence type="ECO:0000256" key="2">
    <source>
        <dbReference type="SAM" id="Phobius"/>
    </source>
</evidence>
<dbReference type="GO" id="GO:0000155">
    <property type="term" value="F:phosphorelay sensor kinase activity"/>
    <property type="evidence" value="ECO:0007669"/>
    <property type="project" value="InterPro"/>
</dbReference>
<organism evidence="4 5">
    <name type="scientific">Arcticibacter tournemirensis</name>
    <dbReference type="NCBI Taxonomy" id="699437"/>
    <lineage>
        <taxon>Bacteria</taxon>
        <taxon>Pseudomonadati</taxon>
        <taxon>Bacteroidota</taxon>
        <taxon>Sphingobacteriia</taxon>
        <taxon>Sphingobacteriales</taxon>
        <taxon>Sphingobacteriaceae</taxon>
        <taxon>Arcticibacter</taxon>
    </lineage>
</organism>
<dbReference type="Gene3D" id="3.30.565.10">
    <property type="entry name" value="Histidine kinase-like ATPase, C-terminal domain"/>
    <property type="match status" value="1"/>
</dbReference>
<dbReference type="InterPro" id="IPR010559">
    <property type="entry name" value="Sig_transdc_His_kin_internal"/>
</dbReference>
<name>A0A5M9GVB3_9SPHI</name>
<dbReference type="SUPFAM" id="SSF55874">
    <property type="entry name" value="ATPase domain of HSP90 chaperone/DNA topoisomerase II/histidine kinase"/>
    <property type="match status" value="1"/>
</dbReference>
<dbReference type="InterPro" id="IPR036890">
    <property type="entry name" value="HATPase_C_sf"/>
</dbReference>
<dbReference type="GO" id="GO:0016020">
    <property type="term" value="C:membrane"/>
    <property type="evidence" value="ECO:0007669"/>
    <property type="project" value="InterPro"/>
</dbReference>
<keyword evidence="2" id="KW-0472">Membrane</keyword>
<protein>
    <recommendedName>
        <fullName evidence="3">Signal transduction histidine kinase internal region domain-containing protein</fullName>
    </recommendedName>
</protein>
<dbReference type="PANTHER" id="PTHR34220:SF7">
    <property type="entry name" value="SENSOR HISTIDINE KINASE YPDA"/>
    <property type="match status" value="1"/>
</dbReference>
<evidence type="ECO:0000259" key="3">
    <source>
        <dbReference type="Pfam" id="PF06580"/>
    </source>
</evidence>
<sequence>MLLKKSLKLRSILINSCFKIKMKYLIILALMLCANRQGYSQEQIPETGFSDVIVKKKINGKICDSCRAVSVVTKEYDFNYVITGAGHTPHRFGRLKGSFSYGPSRPRAPLVSAYVISQRNIGISFLPNFLQENGNKIQLYRNFGGPDYTKLEFRAEQNGKVIKPWMPLSALGENSNYAILGINFPEDKFIPVLWKRTFYAGDFNLDIMDSLKVTVREITTKKLLQRISILRAADTANNFIYYQLPLGDGGLNANLQDILNLGRGEPVAFGGDTSTIFKKDYGSIGILLYKGLTFQDEVEYSFGKNPYKWKSLTALDPGHGVFLVLPSDMTAGKDHDIYLRYKSQPETVHSITVSVKPPPFEIPWAQIAVISILILTLGLTWFYLRNKRNKRKLAALKQKNEDTETRLSLLSGQLNPHFLFNSLNAIQGTINNNQEKANAYIASVASFMRDVMDNSKKEFVSLQEELKQEEDYLKLEQERSAFSYTISVSTDLRPSLIDFPPLLLQPVLENSIRHAFGQNLSDPTITIQIFRDTNNLNVKLADNGITFWNSDGVQQGHGLSLTRKRIAVYNEKLEGMSIQMNVNYSEGSGTITTFTLQNWLS</sequence>
<dbReference type="InterPro" id="IPR050640">
    <property type="entry name" value="Bact_2-comp_sensor_kinase"/>
</dbReference>
<accession>A0A5M9GVB3</accession>
<dbReference type="PANTHER" id="PTHR34220">
    <property type="entry name" value="SENSOR HISTIDINE KINASE YPDA"/>
    <property type="match status" value="1"/>
</dbReference>
<evidence type="ECO:0000256" key="1">
    <source>
        <dbReference type="SAM" id="Coils"/>
    </source>
</evidence>
<keyword evidence="1" id="KW-0175">Coiled coil</keyword>
<proteinExistence type="predicted"/>
<feature type="transmembrane region" description="Helical" evidence="2">
    <location>
        <begin position="364"/>
        <end position="384"/>
    </location>
</feature>
<keyword evidence="5" id="KW-1185">Reference proteome</keyword>
<keyword evidence="2" id="KW-1133">Transmembrane helix</keyword>
<keyword evidence="2" id="KW-0812">Transmembrane</keyword>
<reference evidence="4 5" key="1">
    <citation type="submission" date="2019-09" db="EMBL/GenBank/DDBJ databases">
        <title>Pararcticibacter amylolyticus gen. nov., sp. nov., isolated from a rottenly hemp rope, and reclassification of Pedobacter tournemirensis as Pararcticibacter tournemirensis comb. nov.</title>
        <authorList>
            <person name="Cai Y."/>
        </authorList>
    </citation>
    <scope>NUCLEOTIDE SEQUENCE [LARGE SCALE GENOMIC DNA]</scope>
    <source>
        <strain evidence="4 5">TF5-37.2-LB10</strain>
    </source>
</reference>
<evidence type="ECO:0000313" key="5">
    <source>
        <dbReference type="Proteomes" id="UP000322918"/>
    </source>
</evidence>
<dbReference type="OrthoDB" id="9809670at2"/>
<dbReference type="Pfam" id="PF06580">
    <property type="entry name" value="His_kinase"/>
    <property type="match status" value="1"/>
</dbReference>
<gene>
    <name evidence="4" type="ORF">F1649_18110</name>
</gene>
<evidence type="ECO:0000313" key="4">
    <source>
        <dbReference type="EMBL" id="KAA8478250.1"/>
    </source>
</evidence>
<dbReference type="AlphaFoldDB" id="A0A5M9GVB3"/>
<feature type="domain" description="Signal transduction histidine kinase internal region" evidence="3">
    <location>
        <begin position="406"/>
        <end position="479"/>
    </location>
</feature>
<dbReference type="Proteomes" id="UP000322918">
    <property type="component" value="Unassembled WGS sequence"/>
</dbReference>
<feature type="coiled-coil region" evidence="1">
    <location>
        <begin position="452"/>
        <end position="479"/>
    </location>
</feature>